<dbReference type="InterPro" id="IPR050595">
    <property type="entry name" value="Bact_response_regulator"/>
</dbReference>
<reference evidence="8 9" key="1">
    <citation type="journal article" date="2017" name="ISME J.">
        <title>Potential for microbial H2 and metal transformations associated with novel bacteria and archaea in deep terrestrial subsurface sediments.</title>
        <authorList>
            <person name="Hernsdorf A.W."/>
            <person name="Amano Y."/>
            <person name="Miyakawa K."/>
            <person name="Ise K."/>
            <person name="Suzuki Y."/>
            <person name="Anantharaman K."/>
            <person name="Probst A."/>
            <person name="Burstein D."/>
            <person name="Thomas B.C."/>
            <person name="Banfield J.F."/>
        </authorList>
    </citation>
    <scope>NUCLEOTIDE SEQUENCE [LARGE SCALE GENOMIC DNA]</scope>
    <source>
        <strain evidence="8">HGW-Wallbacteria-1</strain>
    </source>
</reference>
<keyword evidence="5" id="KW-0804">Transcription</keyword>
<evidence type="ECO:0000256" key="4">
    <source>
        <dbReference type="ARBA" id="ARBA00023125"/>
    </source>
</evidence>
<dbReference type="SMART" id="SM00448">
    <property type="entry name" value="REC"/>
    <property type="match status" value="1"/>
</dbReference>
<evidence type="ECO:0000256" key="6">
    <source>
        <dbReference type="PROSITE-ProRule" id="PRU00169"/>
    </source>
</evidence>
<gene>
    <name evidence="8" type="ORF">CVV64_07720</name>
</gene>
<evidence type="ECO:0000259" key="7">
    <source>
        <dbReference type="PROSITE" id="PS50110"/>
    </source>
</evidence>
<comment type="caution">
    <text evidence="8">The sequence shown here is derived from an EMBL/GenBank/DDBJ whole genome shotgun (WGS) entry which is preliminary data.</text>
</comment>
<keyword evidence="2" id="KW-0902">Two-component regulatory system</keyword>
<dbReference type="InterPro" id="IPR011006">
    <property type="entry name" value="CheY-like_superfamily"/>
</dbReference>
<dbReference type="PROSITE" id="PS50110">
    <property type="entry name" value="RESPONSE_REGULATORY"/>
    <property type="match status" value="1"/>
</dbReference>
<dbReference type="CDD" id="cd17546">
    <property type="entry name" value="REC_hyHK_CKI1_RcsC-like"/>
    <property type="match status" value="1"/>
</dbReference>
<feature type="modified residue" description="4-aspartylphosphate" evidence="6">
    <location>
        <position position="53"/>
    </location>
</feature>
<dbReference type="Gene3D" id="3.40.50.2300">
    <property type="match status" value="1"/>
</dbReference>
<protein>
    <submittedName>
        <fullName evidence="8">Response regulator</fullName>
    </submittedName>
</protein>
<dbReference type="GO" id="GO:0000160">
    <property type="term" value="P:phosphorelay signal transduction system"/>
    <property type="evidence" value="ECO:0007669"/>
    <property type="project" value="UniProtKB-KW"/>
</dbReference>
<evidence type="ECO:0000256" key="2">
    <source>
        <dbReference type="ARBA" id="ARBA00023012"/>
    </source>
</evidence>
<dbReference type="SUPFAM" id="SSF52172">
    <property type="entry name" value="CheY-like"/>
    <property type="match status" value="1"/>
</dbReference>
<feature type="domain" description="Response regulatory" evidence="7">
    <location>
        <begin position="4"/>
        <end position="118"/>
    </location>
</feature>
<evidence type="ECO:0000313" key="9">
    <source>
        <dbReference type="Proteomes" id="UP000233256"/>
    </source>
</evidence>
<keyword evidence="1 6" id="KW-0597">Phosphoprotein</keyword>
<dbReference type="Proteomes" id="UP000233256">
    <property type="component" value="Unassembled WGS sequence"/>
</dbReference>
<sequence length="127" mass="14606">MGKKILVVDDEENMRDMLNKALTRQGYQVFCASGGSEALKIVENENVHLMFLDLNMPEMNGLELCRRIRKDNPIAIIIAVTGYASIFELAECREAGFDDYFLKPVKLETLFKAAEESFEKLDRWKRP</sequence>
<dbReference type="AlphaFoldDB" id="A0A2N1PRC8"/>
<evidence type="ECO:0000256" key="3">
    <source>
        <dbReference type="ARBA" id="ARBA00023015"/>
    </source>
</evidence>
<dbReference type="Pfam" id="PF00072">
    <property type="entry name" value="Response_reg"/>
    <property type="match status" value="1"/>
</dbReference>
<evidence type="ECO:0000313" key="8">
    <source>
        <dbReference type="EMBL" id="PKK90894.1"/>
    </source>
</evidence>
<evidence type="ECO:0000256" key="5">
    <source>
        <dbReference type="ARBA" id="ARBA00023163"/>
    </source>
</evidence>
<dbReference type="PANTHER" id="PTHR44591:SF3">
    <property type="entry name" value="RESPONSE REGULATORY DOMAIN-CONTAINING PROTEIN"/>
    <property type="match status" value="1"/>
</dbReference>
<keyword evidence="3" id="KW-0805">Transcription regulation</keyword>
<organism evidence="8 9">
    <name type="scientific">Candidatus Wallbacteria bacterium HGW-Wallbacteria-1</name>
    <dbReference type="NCBI Taxonomy" id="2013854"/>
    <lineage>
        <taxon>Bacteria</taxon>
        <taxon>Candidatus Walliibacteriota</taxon>
    </lineage>
</organism>
<dbReference type="FunFam" id="3.40.50.2300:FF:000001">
    <property type="entry name" value="DNA-binding response regulator PhoB"/>
    <property type="match status" value="1"/>
</dbReference>
<proteinExistence type="predicted"/>
<name>A0A2N1PRC8_9BACT</name>
<evidence type="ECO:0000256" key="1">
    <source>
        <dbReference type="ARBA" id="ARBA00022553"/>
    </source>
</evidence>
<accession>A0A2N1PRC8</accession>
<keyword evidence="4" id="KW-0238">DNA-binding</keyword>
<dbReference type="GO" id="GO:0003677">
    <property type="term" value="F:DNA binding"/>
    <property type="evidence" value="ECO:0007669"/>
    <property type="project" value="UniProtKB-KW"/>
</dbReference>
<dbReference type="PANTHER" id="PTHR44591">
    <property type="entry name" value="STRESS RESPONSE REGULATOR PROTEIN 1"/>
    <property type="match status" value="1"/>
</dbReference>
<dbReference type="EMBL" id="PGXC01000004">
    <property type="protein sequence ID" value="PKK90894.1"/>
    <property type="molecule type" value="Genomic_DNA"/>
</dbReference>
<dbReference type="InterPro" id="IPR001789">
    <property type="entry name" value="Sig_transdc_resp-reg_receiver"/>
</dbReference>